<keyword evidence="4 13" id="KW-0963">Cytoplasm</keyword>
<evidence type="ECO:0000256" key="7">
    <source>
        <dbReference type="ARBA" id="ARBA00022741"/>
    </source>
</evidence>
<keyword evidence="5 13" id="KW-0436">Ligase</keyword>
<evidence type="ECO:0000259" key="14">
    <source>
        <dbReference type="PROSITE" id="PS50862"/>
    </source>
</evidence>
<dbReference type="SUPFAM" id="SSF55681">
    <property type="entry name" value="Class II aaRS and biotin synthetases"/>
    <property type="match status" value="1"/>
</dbReference>
<dbReference type="Gene3D" id="3.30.930.10">
    <property type="entry name" value="Bira Bifunctional Protein, Domain 2"/>
    <property type="match status" value="1"/>
</dbReference>
<keyword evidence="11 13" id="KW-0030">Aminoacyl-tRNA synthetase</keyword>
<accession>A0A7M2RL03</accession>
<keyword evidence="7 13" id="KW-0547">Nucleotide-binding</keyword>
<dbReference type="GO" id="GO:0004826">
    <property type="term" value="F:phenylalanine-tRNA ligase activity"/>
    <property type="evidence" value="ECO:0007669"/>
    <property type="project" value="UniProtKB-UniRule"/>
</dbReference>
<feature type="binding site" evidence="13">
    <location>
        <position position="254"/>
    </location>
    <ligand>
        <name>Mg(2+)</name>
        <dbReference type="ChEBI" id="CHEBI:18420"/>
        <note>shared with beta subunit</note>
    </ligand>
</feature>
<dbReference type="EMBL" id="CP063304">
    <property type="protein sequence ID" value="QOV20959.1"/>
    <property type="molecule type" value="Genomic_DNA"/>
</dbReference>
<evidence type="ECO:0000256" key="1">
    <source>
        <dbReference type="ARBA" id="ARBA00004496"/>
    </source>
</evidence>
<dbReference type="Pfam" id="PF02912">
    <property type="entry name" value="Phe_tRNA-synt_N"/>
    <property type="match status" value="1"/>
</dbReference>
<dbReference type="GO" id="GO:0000287">
    <property type="term" value="F:magnesium ion binding"/>
    <property type="evidence" value="ECO:0007669"/>
    <property type="project" value="UniProtKB-UniRule"/>
</dbReference>
<evidence type="ECO:0000256" key="4">
    <source>
        <dbReference type="ARBA" id="ARBA00022490"/>
    </source>
</evidence>
<feature type="domain" description="Aminoacyl-transfer RNA synthetases class-II family profile" evidence="14">
    <location>
        <begin position="113"/>
        <end position="330"/>
    </location>
</feature>
<dbReference type="NCBIfam" id="TIGR00468">
    <property type="entry name" value="pheS"/>
    <property type="match status" value="1"/>
</dbReference>
<dbReference type="InterPro" id="IPR004188">
    <property type="entry name" value="Phe-tRNA_ligase_II_N"/>
</dbReference>
<evidence type="ECO:0000256" key="2">
    <source>
        <dbReference type="ARBA" id="ARBA00010207"/>
    </source>
</evidence>
<dbReference type="GO" id="GO:0016740">
    <property type="term" value="F:transferase activity"/>
    <property type="evidence" value="ECO:0007669"/>
    <property type="project" value="UniProtKB-ARBA"/>
</dbReference>
<organism evidence="15 16">
    <name type="scientific">Blautia liquoris</name>
    <dbReference type="NCBI Taxonomy" id="2779518"/>
    <lineage>
        <taxon>Bacteria</taxon>
        <taxon>Bacillati</taxon>
        <taxon>Bacillota</taxon>
        <taxon>Clostridia</taxon>
        <taxon>Lachnospirales</taxon>
        <taxon>Lachnospiraceae</taxon>
        <taxon>Blautia</taxon>
    </lineage>
</organism>
<keyword evidence="9 13" id="KW-0460">Magnesium</keyword>
<evidence type="ECO:0000256" key="3">
    <source>
        <dbReference type="ARBA" id="ARBA00011209"/>
    </source>
</evidence>
<proteinExistence type="inferred from homology"/>
<dbReference type="EC" id="6.1.1.20" evidence="13"/>
<keyword evidence="10 13" id="KW-0648">Protein biosynthesis</keyword>
<dbReference type="Pfam" id="PF01409">
    <property type="entry name" value="tRNA-synt_2d"/>
    <property type="match status" value="1"/>
</dbReference>
<evidence type="ECO:0000256" key="6">
    <source>
        <dbReference type="ARBA" id="ARBA00022723"/>
    </source>
</evidence>
<evidence type="ECO:0000256" key="13">
    <source>
        <dbReference type="HAMAP-Rule" id="MF_00281"/>
    </source>
</evidence>
<dbReference type="SUPFAM" id="SSF46589">
    <property type="entry name" value="tRNA-binding arm"/>
    <property type="match status" value="1"/>
</dbReference>
<dbReference type="PANTHER" id="PTHR11538:SF41">
    <property type="entry name" value="PHENYLALANINE--TRNA LIGASE, MITOCHONDRIAL"/>
    <property type="match status" value="1"/>
</dbReference>
<evidence type="ECO:0000256" key="8">
    <source>
        <dbReference type="ARBA" id="ARBA00022840"/>
    </source>
</evidence>
<dbReference type="HAMAP" id="MF_00281">
    <property type="entry name" value="Phe_tRNA_synth_alpha1"/>
    <property type="match status" value="1"/>
</dbReference>
<dbReference type="PROSITE" id="PS50862">
    <property type="entry name" value="AA_TRNA_LIGASE_II"/>
    <property type="match status" value="1"/>
</dbReference>
<dbReference type="KEGG" id="bliq:INP51_06635"/>
<dbReference type="GO" id="GO:0140096">
    <property type="term" value="F:catalytic activity, acting on a protein"/>
    <property type="evidence" value="ECO:0007669"/>
    <property type="project" value="UniProtKB-ARBA"/>
</dbReference>
<dbReference type="FunFam" id="3.30.930.10:FF:000003">
    <property type="entry name" value="Phenylalanine--tRNA ligase alpha subunit"/>
    <property type="match status" value="1"/>
</dbReference>
<reference evidence="15 16" key="1">
    <citation type="submission" date="2020-10" db="EMBL/GenBank/DDBJ databases">
        <title>Blautia liquoris sp.nov., isolated from the mud in a fermentation cellar used for the production of Chinese strong-flavoured liquor.</title>
        <authorList>
            <person name="Lu L."/>
        </authorList>
    </citation>
    <scope>NUCLEOTIDE SEQUENCE [LARGE SCALE GENOMIC DNA]</scope>
    <source>
        <strain evidence="15 16">LZLJ-3</strain>
    </source>
</reference>
<comment type="subunit">
    <text evidence="3 13">Tetramer of two alpha and two beta subunits.</text>
</comment>
<keyword evidence="8 13" id="KW-0067">ATP-binding</keyword>
<dbReference type="Proteomes" id="UP000593601">
    <property type="component" value="Chromosome"/>
</dbReference>
<evidence type="ECO:0000313" key="16">
    <source>
        <dbReference type="Proteomes" id="UP000593601"/>
    </source>
</evidence>
<comment type="catalytic activity">
    <reaction evidence="12 13">
        <text>tRNA(Phe) + L-phenylalanine + ATP = L-phenylalanyl-tRNA(Phe) + AMP + diphosphate + H(+)</text>
        <dbReference type="Rhea" id="RHEA:19413"/>
        <dbReference type="Rhea" id="RHEA-COMP:9668"/>
        <dbReference type="Rhea" id="RHEA-COMP:9699"/>
        <dbReference type="ChEBI" id="CHEBI:15378"/>
        <dbReference type="ChEBI" id="CHEBI:30616"/>
        <dbReference type="ChEBI" id="CHEBI:33019"/>
        <dbReference type="ChEBI" id="CHEBI:58095"/>
        <dbReference type="ChEBI" id="CHEBI:78442"/>
        <dbReference type="ChEBI" id="CHEBI:78531"/>
        <dbReference type="ChEBI" id="CHEBI:456215"/>
        <dbReference type="EC" id="6.1.1.20"/>
    </reaction>
</comment>
<gene>
    <name evidence="13 15" type="primary">pheS</name>
    <name evidence="15" type="ORF">INP51_06635</name>
</gene>
<protein>
    <recommendedName>
        <fullName evidence="13">Phenylalanine--tRNA ligase alpha subunit</fullName>
        <ecNumber evidence="13">6.1.1.20</ecNumber>
    </recommendedName>
    <alternativeName>
        <fullName evidence="13">Phenylalanyl-tRNA synthetase alpha subunit</fullName>
        <shortName evidence="13">PheRS</shortName>
    </alternativeName>
</protein>
<dbReference type="InterPro" id="IPR045864">
    <property type="entry name" value="aa-tRNA-synth_II/BPL/LPL"/>
</dbReference>
<dbReference type="InterPro" id="IPR002319">
    <property type="entry name" value="Phenylalanyl-tRNA_Synthase"/>
</dbReference>
<comment type="cofactor">
    <cofactor evidence="13">
        <name>Mg(2+)</name>
        <dbReference type="ChEBI" id="CHEBI:18420"/>
    </cofactor>
    <text evidence="13">Binds 2 magnesium ions per tetramer.</text>
</comment>
<evidence type="ECO:0000256" key="5">
    <source>
        <dbReference type="ARBA" id="ARBA00022598"/>
    </source>
</evidence>
<sequence length="339" mass="38544">MSEKLDSILKEALERIDSSDTTEKLNEVRVDVLGKKGKLKTVLKGMKDVDPKDRPAVGQMVNDAREKIEGELDFIKQKIEREALDKRLKDEVIDVTLPARRNKIGHRHPNTIVLGELERIFIGMGYEVVEGPDIELDLYNFEKLNIPANHPAKDEQDTFYINKDIVLRTQTSPVQARVMEKGKLPIRMIAPGRVFRADEVDATHSPSFHQVEGLVIDKHITFSDLKGTLAEFAKELFGPDTKTKFRPHHFPFTEPSAEMDVSCFKCGGKGCRFCKGEGWIEILGCGMVHPHVLEMSGIDPDEYTGFAFGVGLERIALLKYEIDDMRLLYENDQRFLNQF</sequence>
<evidence type="ECO:0000256" key="11">
    <source>
        <dbReference type="ARBA" id="ARBA00023146"/>
    </source>
</evidence>
<dbReference type="GO" id="GO:0000049">
    <property type="term" value="F:tRNA binding"/>
    <property type="evidence" value="ECO:0007669"/>
    <property type="project" value="InterPro"/>
</dbReference>
<dbReference type="CDD" id="cd00496">
    <property type="entry name" value="PheRS_alpha_core"/>
    <property type="match status" value="1"/>
</dbReference>
<dbReference type="GO" id="GO:0005737">
    <property type="term" value="C:cytoplasm"/>
    <property type="evidence" value="ECO:0007669"/>
    <property type="project" value="UniProtKB-SubCell"/>
</dbReference>
<dbReference type="InterPro" id="IPR004529">
    <property type="entry name" value="Phe-tRNA-synth_IIc_asu"/>
</dbReference>
<evidence type="ECO:0000256" key="12">
    <source>
        <dbReference type="ARBA" id="ARBA00049255"/>
    </source>
</evidence>
<evidence type="ECO:0000256" key="9">
    <source>
        <dbReference type="ARBA" id="ARBA00022842"/>
    </source>
</evidence>
<keyword evidence="16" id="KW-1185">Reference proteome</keyword>
<dbReference type="GO" id="GO:0006432">
    <property type="term" value="P:phenylalanyl-tRNA aminoacylation"/>
    <property type="evidence" value="ECO:0007669"/>
    <property type="project" value="UniProtKB-UniRule"/>
</dbReference>
<evidence type="ECO:0000313" key="15">
    <source>
        <dbReference type="EMBL" id="QOV20959.1"/>
    </source>
</evidence>
<dbReference type="GO" id="GO:0005524">
    <property type="term" value="F:ATP binding"/>
    <property type="evidence" value="ECO:0007669"/>
    <property type="project" value="UniProtKB-UniRule"/>
</dbReference>
<comment type="subcellular location">
    <subcellularLocation>
        <location evidence="1 13">Cytoplasm</location>
    </subcellularLocation>
</comment>
<dbReference type="InterPro" id="IPR022911">
    <property type="entry name" value="Phe_tRNA_ligase_alpha1_bac"/>
</dbReference>
<keyword evidence="6 13" id="KW-0479">Metal-binding</keyword>
<name>A0A7M2RL03_9FIRM</name>
<dbReference type="PANTHER" id="PTHR11538">
    <property type="entry name" value="PHENYLALANYL-TRNA SYNTHETASE"/>
    <property type="match status" value="1"/>
</dbReference>
<dbReference type="InterPro" id="IPR010978">
    <property type="entry name" value="tRNA-bd_arm"/>
</dbReference>
<dbReference type="InterPro" id="IPR006195">
    <property type="entry name" value="aa-tRNA-synth_II"/>
</dbReference>
<comment type="similarity">
    <text evidence="2 13">Belongs to the class-II aminoacyl-tRNA synthetase family. Phe-tRNA synthetase alpha subunit type 1 subfamily.</text>
</comment>
<dbReference type="AlphaFoldDB" id="A0A7M2RL03"/>
<dbReference type="RefSeq" id="WP_193737273.1">
    <property type="nucleotide sequence ID" value="NZ_CP063304.1"/>
</dbReference>
<evidence type="ECO:0000256" key="10">
    <source>
        <dbReference type="ARBA" id="ARBA00022917"/>
    </source>
</evidence>